<evidence type="ECO:0000256" key="1">
    <source>
        <dbReference type="SAM" id="SignalP"/>
    </source>
</evidence>
<dbReference type="RefSeq" id="WP_146164252.1">
    <property type="nucleotide sequence ID" value="NZ_PVZG01000025.1"/>
</dbReference>
<evidence type="ECO:0000313" key="2">
    <source>
        <dbReference type="EMBL" id="PRY20133.1"/>
    </source>
</evidence>
<dbReference type="EMBL" id="PVZG01000025">
    <property type="protein sequence ID" value="PRY20133.1"/>
    <property type="molecule type" value="Genomic_DNA"/>
</dbReference>
<gene>
    <name evidence="2" type="ORF">CLV70_12514</name>
</gene>
<organism evidence="2 3">
    <name type="scientific">Pseudosporangium ferrugineum</name>
    <dbReference type="NCBI Taxonomy" id="439699"/>
    <lineage>
        <taxon>Bacteria</taxon>
        <taxon>Bacillati</taxon>
        <taxon>Actinomycetota</taxon>
        <taxon>Actinomycetes</taxon>
        <taxon>Micromonosporales</taxon>
        <taxon>Micromonosporaceae</taxon>
        <taxon>Pseudosporangium</taxon>
    </lineage>
</organism>
<protein>
    <submittedName>
        <fullName evidence="2">Uncharacterized protein</fullName>
    </submittedName>
</protein>
<reference evidence="2 3" key="1">
    <citation type="submission" date="2018-03" db="EMBL/GenBank/DDBJ databases">
        <title>Genomic Encyclopedia of Archaeal and Bacterial Type Strains, Phase II (KMG-II): from individual species to whole genera.</title>
        <authorList>
            <person name="Goeker M."/>
        </authorList>
    </citation>
    <scope>NUCLEOTIDE SEQUENCE [LARGE SCALE GENOMIC DNA]</scope>
    <source>
        <strain evidence="2 3">DSM 45348</strain>
    </source>
</reference>
<keyword evidence="3" id="KW-1185">Reference proteome</keyword>
<evidence type="ECO:0000313" key="3">
    <source>
        <dbReference type="Proteomes" id="UP000239209"/>
    </source>
</evidence>
<feature type="signal peptide" evidence="1">
    <location>
        <begin position="1"/>
        <end position="22"/>
    </location>
</feature>
<feature type="chain" id="PRO_5015400592" evidence="1">
    <location>
        <begin position="23"/>
        <end position="156"/>
    </location>
</feature>
<dbReference type="AlphaFoldDB" id="A0A2T0RG42"/>
<proteinExistence type="predicted"/>
<dbReference type="PROSITE" id="PS51257">
    <property type="entry name" value="PROKAR_LIPOPROTEIN"/>
    <property type="match status" value="1"/>
</dbReference>
<accession>A0A2T0RG42</accession>
<dbReference type="Proteomes" id="UP000239209">
    <property type="component" value="Unassembled WGS sequence"/>
</dbReference>
<keyword evidence="1" id="KW-0732">Signal</keyword>
<name>A0A2T0RG42_9ACTN</name>
<comment type="caution">
    <text evidence="2">The sequence shown here is derived from an EMBL/GenBank/DDBJ whole genome shotgun (WGS) entry which is preliminary data.</text>
</comment>
<sequence length="156" mass="16157">MSMKTVLARTLLIPLLAALPLAAGSCGVGDGTEVPTTAPVQPSPPVGAITDPYFSNDAYIGRTVTVTARVSKVITDRSFVLTGEEYGDDSLLVLSAPGIEAERGEEVTVTGVVRTFTYGAYFNDYDLGGADSYEDFDAEEFLVATGGPAGVSSPPA</sequence>
<dbReference type="OrthoDB" id="3696716at2"/>